<feature type="compositionally biased region" description="Low complexity" evidence="1">
    <location>
        <begin position="1"/>
        <end position="11"/>
    </location>
</feature>
<sequence>MGCGPGENSKSSPPPGPSSVATATSNTVREPAGSEGDAAPVSQGGAGAPLLASSAARAPVGELKLVPGIWIHGADIHGAAWFVGHVYDFNIGVIAGRSSRIWLDVPGTHPDPAVRALAKVGGTSHGSILGITWLADEAALRRGAKFGSRASEEMSRRATLGSDSAGANSLAVLAARLAGVKLRGVELRGVLTVRVHQYSSLSLLWGVIAMSGARYELRGSAIVLQSAGELPDAAREPAPNCPLIYYDVDPVHRCTPTKELCVGAVGVRNDGNRLALLVDSRGAGRVAREGNWVGLQPRDGSIVVIVSIRRSGVTLNNGDVISLCEP</sequence>
<accession>A0A0K1EBF8</accession>
<dbReference type="AlphaFoldDB" id="A0A0K1EBF8"/>
<evidence type="ECO:0000313" key="3">
    <source>
        <dbReference type="Proteomes" id="UP000067626"/>
    </source>
</evidence>
<protein>
    <submittedName>
        <fullName evidence="2">Uncharacterized protein</fullName>
    </submittedName>
</protein>
<reference evidence="2 3" key="1">
    <citation type="submission" date="2015-07" db="EMBL/GenBank/DDBJ databases">
        <title>Genome analysis of myxobacterium Chondromyces crocatus Cm c5 reveals a high potential for natural compound synthesis and the genetic basis for the loss of fruiting body formation.</title>
        <authorList>
            <person name="Zaburannyi N."/>
            <person name="Bunk B."/>
            <person name="Maier J."/>
            <person name="Overmann J."/>
            <person name="Mueller R."/>
        </authorList>
    </citation>
    <scope>NUCLEOTIDE SEQUENCE [LARGE SCALE GENOMIC DNA]</scope>
    <source>
        <strain evidence="2 3">Cm c5</strain>
    </source>
</reference>
<dbReference type="KEGG" id="ccro:CMC5_023590"/>
<dbReference type="EMBL" id="CP012159">
    <property type="protein sequence ID" value="AKT38216.1"/>
    <property type="molecule type" value="Genomic_DNA"/>
</dbReference>
<name>A0A0K1EBF8_CHOCO</name>
<dbReference type="Proteomes" id="UP000067626">
    <property type="component" value="Chromosome"/>
</dbReference>
<organism evidence="2 3">
    <name type="scientific">Chondromyces crocatus</name>
    <dbReference type="NCBI Taxonomy" id="52"/>
    <lineage>
        <taxon>Bacteria</taxon>
        <taxon>Pseudomonadati</taxon>
        <taxon>Myxococcota</taxon>
        <taxon>Polyangia</taxon>
        <taxon>Polyangiales</taxon>
        <taxon>Polyangiaceae</taxon>
        <taxon>Chondromyces</taxon>
    </lineage>
</organism>
<evidence type="ECO:0000313" key="2">
    <source>
        <dbReference type="EMBL" id="AKT38216.1"/>
    </source>
</evidence>
<keyword evidence="3" id="KW-1185">Reference proteome</keyword>
<feature type="region of interest" description="Disordered" evidence="1">
    <location>
        <begin position="1"/>
        <end position="45"/>
    </location>
</feature>
<proteinExistence type="predicted"/>
<gene>
    <name evidence="2" type="ORF">CMC5_023590</name>
</gene>
<evidence type="ECO:0000256" key="1">
    <source>
        <dbReference type="SAM" id="MobiDB-lite"/>
    </source>
</evidence>